<organism evidence="2 3">
    <name type="scientific">Dinothrombium tinctorium</name>
    <dbReference type="NCBI Taxonomy" id="1965070"/>
    <lineage>
        <taxon>Eukaryota</taxon>
        <taxon>Metazoa</taxon>
        <taxon>Ecdysozoa</taxon>
        <taxon>Arthropoda</taxon>
        <taxon>Chelicerata</taxon>
        <taxon>Arachnida</taxon>
        <taxon>Acari</taxon>
        <taxon>Acariformes</taxon>
        <taxon>Trombidiformes</taxon>
        <taxon>Prostigmata</taxon>
        <taxon>Anystina</taxon>
        <taxon>Parasitengona</taxon>
        <taxon>Trombidioidea</taxon>
        <taxon>Trombidiidae</taxon>
        <taxon>Dinothrombium</taxon>
    </lineage>
</organism>
<accession>A0A443QB87</accession>
<dbReference type="InterPro" id="IPR020845">
    <property type="entry name" value="AMP-binding_CS"/>
</dbReference>
<reference evidence="2 3" key="1">
    <citation type="journal article" date="2018" name="Gigascience">
        <title>Genomes of trombidid mites reveal novel predicted allergens and laterally-transferred genes associated with secondary metabolism.</title>
        <authorList>
            <person name="Dong X."/>
            <person name="Chaisiri K."/>
            <person name="Xia D."/>
            <person name="Armstrong S.D."/>
            <person name="Fang Y."/>
            <person name="Donnelly M.J."/>
            <person name="Kadowaki T."/>
            <person name="McGarry J.W."/>
            <person name="Darby A.C."/>
            <person name="Makepeace B.L."/>
        </authorList>
    </citation>
    <scope>NUCLEOTIDE SEQUENCE [LARGE SCALE GENOMIC DNA]</scope>
    <source>
        <strain evidence="2">UoL-WK</strain>
    </source>
</reference>
<protein>
    <recommendedName>
        <fullName evidence="1">AMP-dependent synthetase/ligase domain-containing protein</fullName>
    </recommendedName>
</protein>
<dbReference type="SUPFAM" id="SSF56801">
    <property type="entry name" value="Acetyl-CoA synthetase-like"/>
    <property type="match status" value="1"/>
</dbReference>
<gene>
    <name evidence="2" type="ORF">B4U79_16905</name>
</gene>
<dbReference type="EMBL" id="NCKU01011923">
    <property type="protein sequence ID" value="RWS00260.1"/>
    <property type="molecule type" value="Genomic_DNA"/>
</dbReference>
<dbReference type="Gene3D" id="3.30.559.10">
    <property type="entry name" value="Chloramphenicol acetyltransferase-like domain"/>
    <property type="match status" value="1"/>
</dbReference>
<dbReference type="GO" id="GO:0044550">
    <property type="term" value="P:secondary metabolite biosynthetic process"/>
    <property type="evidence" value="ECO:0007669"/>
    <property type="project" value="TreeGrafter"/>
</dbReference>
<dbReference type="PANTHER" id="PTHR45527:SF1">
    <property type="entry name" value="FATTY ACID SYNTHASE"/>
    <property type="match status" value="1"/>
</dbReference>
<dbReference type="Proteomes" id="UP000285301">
    <property type="component" value="Unassembled WGS sequence"/>
</dbReference>
<dbReference type="SUPFAM" id="SSF52777">
    <property type="entry name" value="CoA-dependent acyltransferases"/>
    <property type="match status" value="2"/>
</dbReference>
<proteinExistence type="predicted"/>
<name>A0A443QB87_9ACAR</name>
<dbReference type="GO" id="GO:0031177">
    <property type="term" value="F:phosphopantetheine binding"/>
    <property type="evidence" value="ECO:0007669"/>
    <property type="project" value="TreeGrafter"/>
</dbReference>
<dbReference type="Gene3D" id="3.40.50.12780">
    <property type="entry name" value="N-terminal domain of ligase-like"/>
    <property type="match status" value="1"/>
</dbReference>
<dbReference type="InterPro" id="IPR023213">
    <property type="entry name" value="CAT-like_dom_sf"/>
</dbReference>
<dbReference type="AlphaFoldDB" id="A0A443QB87"/>
<dbReference type="Pfam" id="PF00501">
    <property type="entry name" value="AMP-binding"/>
    <property type="match status" value="1"/>
</dbReference>
<dbReference type="InterPro" id="IPR000873">
    <property type="entry name" value="AMP-dep_synth/lig_dom"/>
</dbReference>
<evidence type="ECO:0000259" key="1">
    <source>
        <dbReference type="Pfam" id="PF00501"/>
    </source>
</evidence>
<dbReference type="InterPro" id="IPR042099">
    <property type="entry name" value="ANL_N_sf"/>
</dbReference>
<comment type="caution">
    <text evidence="2">The sequence shown here is derived from an EMBL/GenBank/DDBJ whole genome shotgun (WGS) entry which is preliminary data.</text>
</comment>
<dbReference type="PANTHER" id="PTHR45527">
    <property type="entry name" value="NONRIBOSOMAL PEPTIDE SYNTHETASE"/>
    <property type="match status" value="1"/>
</dbReference>
<evidence type="ECO:0000313" key="3">
    <source>
        <dbReference type="Proteomes" id="UP000285301"/>
    </source>
</evidence>
<keyword evidence="3" id="KW-1185">Reference proteome</keyword>
<evidence type="ECO:0000313" key="2">
    <source>
        <dbReference type="EMBL" id="RWS00260.1"/>
    </source>
</evidence>
<sequence length="930" mass="105801">MAPNKQYITPEVNKEQSLVDLTKLSSLQNHLILLQRLTPNSAAYTKCCAVYGIFNEMNLKQLFTRVLKTFPLLASVIVKLDSEQEMLSQLSIEEIVESCIGPVIEVDTLQEAKYKAFELTPSFDMRCKTPLVKFQMFRIHNDKTANELIVIFTHQVLVDEPSVALIENALLAFLKKEPFVCQKPLKNYIDFVHEELAYLSSSKKKNDLQSLSENFTAKEAYNCLGFSAETWCESKIYAAKHLATVIDLDISSFIESCCVNAFEFYLCCFLLSLRRYVAENVILVNVPIDIRSHPYENTFGPLFNVVLFQYIFTTNHNLQTFIADVVTQWAKFKAKYLLSSNEVFSYLKQKKKIAQLKRFNCFEYTSITKNENTLEIETKHAKYPLHLHIREIANAKIEIRVDWAVELIDECIVKNFTASFINACQKIAQNFNHIKKQPISSFDVMTSEEYFRIMSVNRKMSPKPNTFMHRFFEKHCENSGDKLALICENRKYTYLQLNETAIKIAAYLQSVIPEQDLQKKPIVIMMNRDEMVIASILAVWKIGGFFLPISDDMHQRLLQIESDPACEVDFVLINFDQSTLGVDVPENMKLIDVRTIVSNASEVFEDRLAGKEPENTAAYVILTSGTTGEPKKCQITHKNLSILTLALLHDLKLDELEMNVLQWVQISFDSSIHDYIVSLFAVPGTMTVIPRQHRFDLDKFEQLCAENKISSILITPLFASSFLSELSSEALNHMRLVFIVGDAFYLNVYEKLKSKLNANAKIVNSYGLSETTIASLIFDENVRYVTSSGVVPIGKPMLGIEACIVDPATKMLSPIGTIGEICICGDVVGRGDVKRTTLDFTSDKPVFMTGDKGRLLPDGNIDFLGRMDTSFIKVYGFRVNPLEIEHSVNRFMGDKLYDVRVFVAENRGKQKVICLAYKPRIIGANLDNEI</sequence>
<dbReference type="OrthoDB" id="416786at2759"/>
<dbReference type="GO" id="GO:0005737">
    <property type="term" value="C:cytoplasm"/>
    <property type="evidence" value="ECO:0007669"/>
    <property type="project" value="TreeGrafter"/>
</dbReference>
<dbReference type="STRING" id="1965070.A0A443QB87"/>
<dbReference type="GO" id="GO:0043041">
    <property type="term" value="P:amino acid activation for nonribosomal peptide biosynthetic process"/>
    <property type="evidence" value="ECO:0007669"/>
    <property type="project" value="TreeGrafter"/>
</dbReference>
<feature type="domain" description="AMP-dependent synthetase/ligase" evidence="1">
    <location>
        <begin position="472"/>
        <end position="831"/>
    </location>
</feature>
<dbReference type="Gene3D" id="3.30.559.30">
    <property type="entry name" value="Nonribosomal peptide synthetase, condensation domain"/>
    <property type="match status" value="1"/>
</dbReference>
<feature type="non-terminal residue" evidence="2">
    <location>
        <position position="930"/>
    </location>
</feature>
<dbReference type="PROSITE" id="PS00455">
    <property type="entry name" value="AMP_BINDING"/>
    <property type="match status" value="1"/>
</dbReference>